<gene>
    <name evidence="14" type="ORF">BGHDH14_bgh05804</name>
</gene>
<dbReference type="OrthoDB" id="338970at2759"/>
<dbReference type="GO" id="GO:0044611">
    <property type="term" value="C:nuclear pore inner ring"/>
    <property type="evidence" value="ECO:0007669"/>
    <property type="project" value="TreeGrafter"/>
</dbReference>
<dbReference type="GO" id="GO:0006405">
    <property type="term" value="P:RNA export from nucleus"/>
    <property type="evidence" value="ECO:0007669"/>
    <property type="project" value="TreeGrafter"/>
</dbReference>
<dbReference type="FunCoup" id="N1JJU9">
    <property type="interactions" value="1174"/>
</dbReference>
<evidence type="ECO:0000313" key="15">
    <source>
        <dbReference type="Proteomes" id="UP000015441"/>
    </source>
</evidence>
<dbReference type="GO" id="GO:0031965">
    <property type="term" value="C:nuclear membrane"/>
    <property type="evidence" value="ECO:0007669"/>
    <property type="project" value="UniProtKB-SubCell"/>
</dbReference>
<comment type="subcellular location">
    <subcellularLocation>
        <location evidence="1">Nucleus membrane</location>
        <topology evidence="1">Peripheral membrane protein</topology>
        <orientation evidence="1">Cytoplasmic side</orientation>
    </subcellularLocation>
    <subcellularLocation>
        <location evidence="3">Nucleus membrane</location>
        <topology evidence="3">Peripheral membrane protein</topology>
        <orientation evidence="3">Nucleoplasmic side</orientation>
    </subcellularLocation>
    <subcellularLocation>
        <location evidence="2">Nucleus</location>
        <location evidence="2">Nuclear pore complex</location>
    </subcellularLocation>
</comment>
<feature type="domain" description="Nucleoporin Nup133/Nup155-like N-terminal" evidence="13">
    <location>
        <begin position="107"/>
        <end position="563"/>
    </location>
</feature>
<evidence type="ECO:0000313" key="14">
    <source>
        <dbReference type="EMBL" id="CCU83194.1"/>
    </source>
</evidence>
<keyword evidence="15" id="KW-1185">Reference proteome</keyword>
<dbReference type="EMBL" id="CAUH01007830">
    <property type="protein sequence ID" value="CCU83194.1"/>
    <property type="molecule type" value="Genomic_DNA"/>
</dbReference>
<evidence type="ECO:0000256" key="3">
    <source>
        <dbReference type="ARBA" id="ARBA00004620"/>
    </source>
</evidence>
<evidence type="ECO:0000259" key="13">
    <source>
        <dbReference type="Pfam" id="PF08801"/>
    </source>
</evidence>
<dbReference type="Gene3D" id="1.20.120.1880">
    <property type="entry name" value="Nucleoporin, helical C-terminal domain"/>
    <property type="match status" value="1"/>
</dbReference>
<keyword evidence="10" id="KW-0472">Membrane</keyword>
<keyword evidence="11" id="KW-0539">Nucleus</keyword>
<dbReference type="STRING" id="546991.N1JJU9"/>
<dbReference type="GO" id="GO:0051292">
    <property type="term" value="P:nuclear pore complex assembly"/>
    <property type="evidence" value="ECO:0007669"/>
    <property type="project" value="UniProtKB-ARBA"/>
</dbReference>
<dbReference type="GO" id="GO:0036228">
    <property type="term" value="P:protein localization to nuclear inner membrane"/>
    <property type="evidence" value="ECO:0007669"/>
    <property type="project" value="TreeGrafter"/>
</dbReference>
<dbReference type="GO" id="GO:0006606">
    <property type="term" value="P:protein import into nucleus"/>
    <property type="evidence" value="ECO:0007669"/>
    <property type="project" value="TreeGrafter"/>
</dbReference>
<keyword evidence="8" id="KW-0811">Translocation</keyword>
<dbReference type="PANTHER" id="PTHR10350:SF6">
    <property type="entry name" value="NUCLEAR PORE COMPLEX PROTEIN NUP155"/>
    <property type="match status" value="1"/>
</dbReference>
<feature type="domain" description="Nucleoporin Nup133/Nup155-like C-terminal" evidence="12">
    <location>
        <begin position="668"/>
        <end position="1317"/>
    </location>
</feature>
<evidence type="ECO:0000256" key="4">
    <source>
        <dbReference type="ARBA" id="ARBA00007373"/>
    </source>
</evidence>
<comment type="caution">
    <text evidence="14">The sequence shown here is derived from an EMBL/GenBank/DDBJ whole genome shotgun (WGS) entry which is preliminary data.</text>
</comment>
<evidence type="ECO:0000256" key="7">
    <source>
        <dbReference type="ARBA" id="ARBA00022927"/>
    </source>
</evidence>
<dbReference type="Pfam" id="PF03177">
    <property type="entry name" value="Nucleoporin_C"/>
    <property type="match status" value="1"/>
</dbReference>
<dbReference type="GO" id="GO:0000972">
    <property type="term" value="P:transcription-dependent tethering of RNA polymerase II gene DNA at nuclear periphery"/>
    <property type="evidence" value="ECO:0007669"/>
    <property type="project" value="TreeGrafter"/>
</dbReference>
<dbReference type="InterPro" id="IPR042533">
    <property type="entry name" value="Nucleoporin_Nup155_C_1"/>
</dbReference>
<comment type="similarity">
    <text evidence="4">Belongs to the non-repetitive/WGA-negative nucleoporin family.</text>
</comment>
<keyword evidence="9" id="KW-0906">Nuclear pore complex</keyword>
<keyword evidence="7" id="KW-0653">Protein transport</keyword>
<dbReference type="InParanoid" id="N1JJU9"/>
<dbReference type="Gene3D" id="1.25.40.450">
    <property type="entry name" value="Nucleoporin, helical domain, N-terminal subdomain"/>
    <property type="match status" value="1"/>
</dbReference>
<dbReference type="InterPro" id="IPR004870">
    <property type="entry name" value="Nucleoporin_Nup155"/>
</dbReference>
<reference evidence="14 15" key="1">
    <citation type="journal article" date="2010" name="Science">
        <title>Genome expansion and gene loss in powdery mildew fungi reveal tradeoffs in extreme parasitism.</title>
        <authorList>
            <person name="Spanu P.D."/>
            <person name="Abbott J.C."/>
            <person name="Amselem J."/>
            <person name="Burgis T.A."/>
            <person name="Soanes D.M."/>
            <person name="Stueber K."/>
            <person name="Ver Loren van Themaat E."/>
            <person name="Brown J.K.M."/>
            <person name="Butcher S.A."/>
            <person name="Gurr S.J."/>
            <person name="Lebrun M.-H."/>
            <person name="Ridout C.J."/>
            <person name="Schulze-Lefert P."/>
            <person name="Talbot N.J."/>
            <person name="Ahmadinejad N."/>
            <person name="Ametz C."/>
            <person name="Barton G.R."/>
            <person name="Benjdia M."/>
            <person name="Bidzinski P."/>
            <person name="Bindschedler L.V."/>
            <person name="Both M."/>
            <person name="Brewer M.T."/>
            <person name="Cadle-Davidson L."/>
            <person name="Cadle-Davidson M.M."/>
            <person name="Collemare J."/>
            <person name="Cramer R."/>
            <person name="Frenkel O."/>
            <person name="Godfrey D."/>
            <person name="Harriman J."/>
            <person name="Hoede C."/>
            <person name="King B.C."/>
            <person name="Klages S."/>
            <person name="Kleemann J."/>
            <person name="Knoll D."/>
            <person name="Koti P.S."/>
            <person name="Kreplak J."/>
            <person name="Lopez-Ruiz F.J."/>
            <person name="Lu X."/>
            <person name="Maekawa T."/>
            <person name="Mahanil S."/>
            <person name="Micali C."/>
            <person name="Milgroom M.G."/>
            <person name="Montana G."/>
            <person name="Noir S."/>
            <person name="O'Connell R.J."/>
            <person name="Oberhaensli S."/>
            <person name="Parlange F."/>
            <person name="Pedersen C."/>
            <person name="Quesneville H."/>
            <person name="Reinhardt R."/>
            <person name="Rott M."/>
            <person name="Sacristan S."/>
            <person name="Schmidt S.M."/>
            <person name="Schoen M."/>
            <person name="Skamnioti P."/>
            <person name="Sommer H."/>
            <person name="Stephens A."/>
            <person name="Takahara H."/>
            <person name="Thordal-Christensen H."/>
            <person name="Vigouroux M."/>
            <person name="Wessling R."/>
            <person name="Wicker T."/>
            <person name="Panstruga R."/>
        </authorList>
    </citation>
    <scope>NUCLEOTIDE SEQUENCE [LARGE SCALE GENOMIC DNA]</scope>
    <source>
        <strain evidence="14">DH14</strain>
    </source>
</reference>
<keyword evidence="5" id="KW-0813">Transport</keyword>
<evidence type="ECO:0000256" key="9">
    <source>
        <dbReference type="ARBA" id="ARBA00023132"/>
    </source>
</evidence>
<dbReference type="GO" id="GO:0051028">
    <property type="term" value="P:mRNA transport"/>
    <property type="evidence" value="ECO:0007669"/>
    <property type="project" value="UniProtKB-KW"/>
</dbReference>
<sequence>MAFPATPQKPLPGAYFATPAPSRYAKGAPFYQSNFTKQGDDETPSIPALDNLEAAKMEALKPVQRAARTINEVLQREANFPDLDSYVRQGISSDYNISHGQTEAAWSPFQRTKMYDIPDRIFEQYNRAEVSTMMGLFAEINHAWVTIDNCLYLWDYTDPNPEIVGYEDQSNSITAIKLVVPRAGVFVVDVTHLLVVATTVEIILLGVSCKCESKGLSQQDPKNTRKVSLYATRMSLSIRGINIHTIEGSSETGRIFFTGKAEPSVYELTYQQEEKWFANRCGKVNHSSPGYAALVPTIWGAKSQEYVVQIVIDDSRGLLYTLSSESTIRTYHMDTPSTLKQVIEKKRQECLRDISHMISQSILLTNSMKICSISSISAKEGSKLHMMATTTTGCRLFLSATRGYGYVSGQGAPQSMQVQHIKFPPQSESQTTGASQPQTYGLEPVTETSSLALSYTRIGSRFPPGLNLFLITERDRNGHDLLFLTSPDTGRIAAQARGLTAQTLRYFEQSCWLDLNSHAEDMGLVTKPYEPTTQPIGFGNELAVQFEDVSQEIAILTNTGIHIIRRRRLVDIFAAAIRNYSGDEGLEKEIKKFIQYYGRAETTATALAVACGHGSDFVPGDTRIARTSNSETLELARKCFVEYGGRPSFNENVALEGTNHAVDNVQPSSRHEGLAIYMARLARPVWKLPVITRTPDDSESAEQISSTIDIAQLTRIQEDLMRLENQQEEIALQGEHRALHSLQKLNLNIIEGISFVKVLFEEGVNDIWTALDDNTRQRLSDLTFEILFSSDQGRDLAKVLVKAIVNQNIAKGSNVDTVADALRRRCGSFCSADDVIIFRAQEQLKKSSEIGSNTDMGRKLLNESLKLFSQVAGSLTFGNLQSAVCQFLDVQFFAGAISLSLLVAHESDRGNRALAWVNDDRPAADPRSSLFEFRKQCYNLVYQILEHIEAYCSSEPDMIDGNPTLAATRRNEASQVVNTSDDELFQFDLYEWYLANGKERTLLSIDSNYVVQFLTKSASASLERADLLWKFHQGRDQFYEAAMVQSGLAKSDFDIPLARRIEYLCRAKANASALTSQTQLVGRQARQVLQYEIIELLDVANIQDEILQRLMADPRTDEANRQRILTKLDGKIRDLTVLYNEFADQASYFDICLTIYEAASHRNDADIAATWRQLLDTTHSKVMSDPASGQQPYEAVITMVREMSRRLGPSESTFSPHILIPMLEKYGAESQFLVGPHVWLPQLFIEVGFSHEVIIGVLQDMWYQNLTPFTEKKRRILAEHILYVIEQWYEDCMRANGRLFGSDEVAGNVTQLLERLVDSDLTAADLDVCAELRRRIQRAFHSGSNVDRATVRKRVTLRVAHFHLASFTIFHSKEWEYKTLKALPV</sequence>
<dbReference type="Gene3D" id="1.25.40.440">
    <property type="entry name" value="Nucleoporin, helical domain, central subdomain"/>
    <property type="match status" value="1"/>
</dbReference>
<evidence type="ECO:0000259" key="12">
    <source>
        <dbReference type="Pfam" id="PF03177"/>
    </source>
</evidence>
<dbReference type="InterPro" id="IPR007187">
    <property type="entry name" value="Nucleoporin_Nup133/Nup155_C"/>
</dbReference>
<evidence type="ECO:0000256" key="10">
    <source>
        <dbReference type="ARBA" id="ARBA00023136"/>
    </source>
</evidence>
<dbReference type="PANTHER" id="PTHR10350">
    <property type="entry name" value="NUCLEAR PORE COMPLEX PROTEIN NUP155"/>
    <property type="match status" value="1"/>
</dbReference>
<evidence type="ECO:0000256" key="11">
    <source>
        <dbReference type="ARBA" id="ARBA00023242"/>
    </source>
</evidence>
<dbReference type="GO" id="GO:0017056">
    <property type="term" value="F:structural constituent of nuclear pore"/>
    <property type="evidence" value="ECO:0007669"/>
    <property type="project" value="InterPro"/>
</dbReference>
<protein>
    <submittedName>
        <fullName evidence="14">Nucleoporin</fullName>
    </submittedName>
</protein>
<evidence type="ECO:0000256" key="1">
    <source>
        <dbReference type="ARBA" id="ARBA00004335"/>
    </source>
</evidence>
<keyword evidence="6" id="KW-0509">mRNA transport</keyword>
<evidence type="ECO:0000256" key="5">
    <source>
        <dbReference type="ARBA" id="ARBA00022448"/>
    </source>
</evidence>
<dbReference type="InterPro" id="IPR042538">
    <property type="entry name" value="Nucleoporin_Nup155_C_3"/>
</dbReference>
<evidence type="ECO:0000256" key="8">
    <source>
        <dbReference type="ARBA" id="ARBA00023010"/>
    </source>
</evidence>
<dbReference type="Pfam" id="PF08801">
    <property type="entry name" value="Nucleoporin_N"/>
    <property type="match status" value="1"/>
</dbReference>
<dbReference type="eggNOG" id="KOG1900">
    <property type="taxonomic scope" value="Eukaryota"/>
</dbReference>
<dbReference type="FunFam" id="1.25.40.440:FF:000001">
    <property type="entry name" value="Nuclear pore complex subunit"/>
    <property type="match status" value="1"/>
</dbReference>
<evidence type="ECO:0000256" key="6">
    <source>
        <dbReference type="ARBA" id="ARBA00022816"/>
    </source>
</evidence>
<dbReference type="FunFam" id="1.25.40.450:FF:000002">
    <property type="entry name" value="Putative non-repetitive nucleoporin"/>
    <property type="match status" value="1"/>
</dbReference>
<dbReference type="HOGENOM" id="CLU_000429_0_1_1"/>
<dbReference type="InterPro" id="IPR014908">
    <property type="entry name" value="Nucleoporin_Nup133/Nup155_N"/>
</dbReference>
<name>N1JJU9_BLUG1</name>
<evidence type="ECO:0000256" key="2">
    <source>
        <dbReference type="ARBA" id="ARBA00004567"/>
    </source>
</evidence>
<organism evidence="14 15">
    <name type="scientific">Blumeria graminis f. sp. hordei (strain DH14)</name>
    <name type="common">Barley powdery mildew</name>
    <name type="synonym">Oidium monilioides f. sp. hordei</name>
    <dbReference type="NCBI Taxonomy" id="546991"/>
    <lineage>
        <taxon>Eukaryota</taxon>
        <taxon>Fungi</taxon>
        <taxon>Dikarya</taxon>
        <taxon>Ascomycota</taxon>
        <taxon>Pezizomycotina</taxon>
        <taxon>Leotiomycetes</taxon>
        <taxon>Erysiphales</taxon>
        <taxon>Erysiphaceae</taxon>
        <taxon>Blumeria</taxon>
        <taxon>Blumeria hordei</taxon>
    </lineage>
</organism>
<dbReference type="InterPro" id="IPR042537">
    <property type="entry name" value="Nucleoporin_Nup155_C_2"/>
</dbReference>
<dbReference type="Proteomes" id="UP000015441">
    <property type="component" value="Unassembled WGS sequence"/>
</dbReference>
<proteinExistence type="inferred from homology"/>
<accession>N1JJU9</accession>
<dbReference type="Gene3D" id="1.20.58.1780">
    <property type="match status" value="1"/>
</dbReference>